<dbReference type="InterPro" id="IPR036770">
    <property type="entry name" value="Ankyrin_rpt-contain_sf"/>
</dbReference>
<feature type="region of interest" description="Disordered" evidence="4">
    <location>
        <begin position="1"/>
        <end position="44"/>
    </location>
</feature>
<evidence type="ECO:0000256" key="2">
    <source>
        <dbReference type="ARBA" id="ARBA00023043"/>
    </source>
</evidence>
<dbReference type="InterPro" id="IPR002110">
    <property type="entry name" value="Ankyrin_rpt"/>
</dbReference>
<evidence type="ECO:0000256" key="4">
    <source>
        <dbReference type="SAM" id="MobiDB-lite"/>
    </source>
</evidence>
<dbReference type="InterPro" id="IPR050776">
    <property type="entry name" value="Ank_Repeat/CDKN_Inhibitor"/>
</dbReference>
<evidence type="ECO:0000256" key="1">
    <source>
        <dbReference type="ARBA" id="ARBA00022737"/>
    </source>
</evidence>
<keyword evidence="2 3" id="KW-0040">ANK repeat</keyword>
<feature type="compositionally biased region" description="Basic residues" evidence="4">
    <location>
        <begin position="9"/>
        <end position="22"/>
    </location>
</feature>
<feature type="compositionally biased region" description="Basic and acidic residues" evidence="4">
    <location>
        <begin position="24"/>
        <end position="37"/>
    </location>
</feature>
<dbReference type="PANTHER" id="PTHR24201:SF16">
    <property type="entry name" value="ANKYRIN-1-LIKE-RELATED"/>
    <property type="match status" value="1"/>
</dbReference>
<evidence type="ECO:0000313" key="5">
    <source>
        <dbReference type="EMBL" id="PIK32942.1"/>
    </source>
</evidence>
<keyword evidence="1" id="KW-0677">Repeat</keyword>
<protein>
    <submittedName>
        <fullName evidence="5">Putative serine/threonine-protein phosphatase 6 regulatory ankyrin repeat subunit C</fullName>
    </submittedName>
</protein>
<comment type="caution">
    <text evidence="5">The sequence shown here is derived from an EMBL/GenBank/DDBJ whole genome shotgun (WGS) entry which is preliminary data.</text>
</comment>
<feature type="repeat" description="ANK" evidence="3">
    <location>
        <begin position="275"/>
        <end position="307"/>
    </location>
</feature>
<dbReference type="OrthoDB" id="194358at2759"/>
<dbReference type="AlphaFoldDB" id="A0A2G8JB24"/>
<reference evidence="5 6" key="1">
    <citation type="journal article" date="2017" name="PLoS Biol.">
        <title>The sea cucumber genome provides insights into morphological evolution and visceral regeneration.</title>
        <authorList>
            <person name="Zhang X."/>
            <person name="Sun L."/>
            <person name="Yuan J."/>
            <person name="Sun Y."/>
            <person name="Gao Y."/>
            <person name="Zhang L."/>
            <person name="Li S."/>
            <person name="Dai H."/>
            <person name="Hamel J.F."/>
            <person name="Liu C."/>
            <person name="Yu Y."/>
            <person name="Liu S."/>
            <person name="Lin W."/>
            <person name="Guo K."/>
            <person name="Jin S."/>
            <person name="Xu P."/>
            <person name="Storey K.B."/>
            <person name="Huan P."/>
            <person name="Zhang T."/>
            <person name="Zhou Y."/>
            <person name="Zhang J."/>
            <person name="Lin C."/>
            <person name="Li X."/>
            <person name="Xing L."/>
            <person name="Huo D."/>
            <person name="Sun M."/>
            <person name="Wang L."/>
            <person name="Mercier A."/>
            <person name="Li F."/>
            <person name="Yang H."/>
            <person name="Xiang J."/>
        </authorList>
    </citation>
    <scope>NUCLEOTIDE SEQUENCE [LARGE SCALE GENOMIC DNA]</scope>
    <source>
        <strain evidence="5">Shaxun</strain>
        <tissue evidence="5">Muscle</tissue>
    </source>
</reference>
<dbReference type="Gene3D" id="1.25.40.20">
    <property type="entry name" value="Ankyrin repeat-containing domain"/>
    <property type="match status" value="1"/>
</dbReference>
<feature type="repeat" description="ANK" evidence="3">
    <location>
        <begin position="241"/>
        <end position="273"/>
    </location>
</feature>
<feature type="compositionally biased region" description="Polar residues" evidence="4">
    <location>
        <begin position="54"/>
        <end position="63"/>
    </location>
</feature>
<dbReference type="GO" id="GO:0005634">
    <property type="term" value="C:nucleus"/>
    <property type="evidence" value="ECO:0007669"/>
    <property type="project" value="TreeGrafter"/>
</dbReference>
<feature type="repeat" description="ANK" evidence="3">
    <location>
        <begin position="308"/>
        <end position="340"/>
    </location>
</feature>
<dbReference type="EMBL" id="MRZV01002924">
    <property type="protein sequence ID" value="PIK32942.1"/>
    <property type="molecule type" value="Genomic_DNA"/>
</dbReference>
<dbReference type="PANTHER" id="PTHR24201">
    <property type="entry name" value="ANK_REP_REGION DOMAIN-CONTAINING PROTEIN"/>
    <property type="match status" value="1"/>
</dbReference>
<sequence>MGSDDGNAKKVKRKKRRSKQSRIHPSDSEASREEYTIDSHGNQSLTIEEELNDSGDSPSSSNLLIKPKKSTTPYKSSILKAAAVTSFLGNGVTKGVKATSKAGKTAADDGMRNVMAAKRGARKFLALGKRQKQKSSGFSNYNLNSAASTMTGIDDPNSASISNLSDRNKDLIGYFAGLAKSDDPEVQVDLDHIEDLVRKGANINCTDRFGQNILHEVSHLSNVRGGGDMGGGIDINQCDAYGRTPLHVAAAVDYPDMIKLLLERGADIECCSKGENQTPLHFAARNDACEALKLLVKMKANLHSRDYKQRTPLQVAAELDRSETAKLLLQLGADASDSDIAGQTALVLMITKMPAVAKLALDQFHKLDRANRLQYYDINYIEPTKPDDPEPRNKTAMSVIVQFNQLELIMHPVIQRLIDIKWRKFG</sequence>
<dbReference type="SMART" id="SM00248">
    <property type="entry name" value="ANK"/>
    <property type="match status" value="3"/>
</dbReference>
<dbReference type="PROSITE" id="PS50297">
    <property type="entry name" value="ANK_REP_REGION"/>
    <property type="match status" value="3"/>
</dbReference>
<dbReference type="STRING" id="307972.A0A2G8JB24"/>
<organism evidence="5 6">
    <name type="scientific">Stichopus japonicus</name>
    <name type="common">Sea cucumber</name>
    <dbReference type="NCBI Taxonomy" id="307972"/>
    <lineage>
        <taxon>Eukaryota</taxon>
        <taxon>Metazoa</taxon>
        <taxon>Echinodermata</taxon>
        <taxon>Eleutherozoa</taxon>
        <taxon>Echinozoa</taxon>
        <taxon>Holothuroidea</taxon>
        <taxon>Aspidochirotacea</taxon>
        <taxon>Aspidochirotida</taxon>
        <taxon>Stichopodidae</taxon>
        <taxon>Apostichopus</taxon>
    </lineage>
</organism>
<gene>
    <name evidence="5" type="ORF">BSL78_30246</name>
</gene>
<dbReference type="Pfam" id="PF12796">
    <property type="entry name" value="Ank_2"/>
    <property type="match status" value="1"/>
</dbReference>
<keyword evidence="6" id="KW-1185">Reference proteome</keyword>
<name>A0A2G8JB24_STIJA</name>
<dbReference type="Proteomes" id="UP000230750">
    <property type="component" value="Unassembled WGS sequence"/>
</dbReference>
<dbReference type="PROSITE" id="PS50088">
    <property type="entry name" value="ANK_REPEAT"/>
    <property type="match status" value="3"/>
</dbReference>
<proteinExistence type="predicted"/>
<feature type="non-terminal residue" evidence="5">
    <location>
        <position position="426"/>
    </location>
</feature>
<accession>A0A2G8JB24</accession>
<dbReference type="SUPFAM" id="SSF48403">
    <property type="entry name" value="Ankyrin repeat"/>
    <property type="match status" value="1"/>
</dbReference>
<feature type="region of interest" description="Disordered" evidence="4">
    <location>
        <begin position="49"/>
        <end position="68"/>
    </location>
</feature>
<evidence type="ECO:0000256" key="3">
    <source>
        <dbReference type="PROSITE-ProRule" id="PRU00023"/>
    </source>
</evidence>
<evidence type="ECO:0000313" key="6">
    <source>
        <dbReference type="Proteomes" id="UP000230750"/>
    </source>
</evidence>